<name>A0A8T0TKJ8_PANVG</name>
<dbReference type="EC" id="2.3.2.27" evidence="3"/>
<dbReference type="Proteomes" id="UP000823388">
    <property type="component" value="Chromosome 4K"/>
</dbReference>
<dbReference type="InterPro" id="IPR000225">
    <property type="entry name" value="Armadillo"/>
</dbReference>
<gene>
    <name evidence="7" type="ORF">PVAP13_4KG162600</name>
</gene>
<dbReference type="PANTHER" id="PTHR45958">
    <property type="entry name" value="RING-TYPE E3 UBIQUITIN TRANSFERASE"/>
    <property type="match status" value="1"/>
</dbReference>
<evidence type="ECO:0000256" key="3">
    <source>
        <dbReference type="ARBA" id="ARBA00012483"/>
    </source>
</evidence>
<comment type="caution">
    <text evidence="7">The sequence shown here is derived from an EMBL/GenBank/DDBJ whole genome shotgun (WGS) entry which is preliminary data.</text>
</comment>
<dbReference type="InterPro" id="IPR013083">
    <property type="entry name" value="Znf_RING/FYVE/PHD"/>
</dbReference>
<dbReference type="InterPro" id="IPR016024">
    <property type="entry name" value="ARM-type_fold"/>
</dbReference>
<dbReference type="Gene3D" id="1.25.10.10">
    <property type="entry name" value="Leucine-rich Repeat Variant"/>
    <property type="match status" value="3"/>
</dbReference>
<protein>
    <recommendedName>
        <fullName evidence="3">RING-type E3 ubiquitin transferase</fullName>
        <ecNumber evidence="3">2.3.2.27</ecNumber>
    </recommendedName>
</protein>
<comment type="catalytic activity">
    <reaction evidence="1">
        <text>S-ubiquitinyl-[E2 ubiquitin-conjugating enzyme]-L-cysteine + [acceptor protein]-L-lysine = [E2 ubiquitin-conjugating enzyme]-L-cysteine + N(6)-ubiquitinyl-[acceptor protein]-L-lysine.</text>
        <dbReference type="EC" id="2.3.2.27"/>
    </reaction>
</comment>
<organism evidence="7 8">
    <name type="scientific">Panicum virgatum</name>
    <name type="common">Blackwell switchgrass</name>
    <dbReference type="NCBI Taxonomy" id="38727"/>
    <lineage>
        <taxon>Eukaryota</taxon>
        <taxon>Viridiplantae</taxon>
        <taxon>Streptophyta</taxon>
        <taxon>Embryophyta</taxon>
        <taxon>Tracheophyta</taxon>
        <taxon>Spermatophyta</taxon>
        <taxon>Magnoliopsida</taxon>
        <taxon>Liliopsida</taxon>
        <taxon>Poales</taxon>
        <taxon>Poaceae</taxon>
        <taxon>PACMAD clade</taxon>
        <taxon>Panicoideae</taxon>
        <taxon>Panicodae</taxon>
        <taxon>Paniceae</taxon>
        <taxon>Panicinae</taxon>
        <taxon>Panicum</taxon>
        <taxon>Panicum sect. Hiantes</taxon>
    </lineage>
</organism>
<keyword evidence="8" id="KW-1185">Reference proteome</keyword>
<dbReference type="PANTHER" id="PTHR45958:SF4">
    <property type="entry name" value="U-BOX DOMAIN-CONTAINING PROTEIN 42-RELATED"/>
    <property type="match status" value="1"/>
</dbReference>
<evidence type="ECO:0000313" key="7">
    <source>
        <dbReference type="EMBL" id="KAG2611380.1"/>
    </source>
</evidence>
<accession>A0A8T0TKJ8</accession>
<evidence type="ECO:0000259" key="6">
    <source>
        <dbReference type="PROSITE" id="PS51698"/>
    </source>
</evidence>
<evidence type="ECO:0000256" key="2">
    <source>
        <dbReference type="ARBA" id="ARBA00004906"/>
    </source>
</evidence>
<dbReference type="InterPro" id="IPR052608">
    <property type="entry name" value="U-box_domain_protein"/>
</dbReference>
<dbReference type="SUPFAM" id="SSF57850">
    <property type="entry name" value="RING/U-box"/>
    <property type="match status" value="1"/>
</dbReference>
<evidence type="ECO:0000256" key="4">
    <source>
        <dbReference type="ARBA" id="ARBA00022679"/>
    </source>
</evidence>
<feature type="domain" description="U-box" evidence="6">
    <location>
        <begin position="231"/>
        <end position="310"/>
    </location>
</feature>
<comment type="pathway">
    <text evidence="2">Protein modification; protein ubiquitination.</text>
</comment>
<evidence type="ECO:0000313" key="8">
    <source>
        <dbReference type="Proteomes" id="UP000823388"/>
    </source>
</evidence>
<dbReference type="EMBL" id="CM029043">
    <property type="protein sequence ID" value="KAG2611380.1"/>
    <property type="molecule type" value="Genomic_DNA"/>
</dbReference>
<dbReference type="InterPro" id="IPR011989">
    <property type="entry name" value="ARM-like"/>
</dbReference>
<proteinExistence type="predicted"/>
<dbReference type="GO" id="GO:0061630">
    <property type="term" value="F:ubiquitin protein ligase activity"/>
    <property type="evidence" value="ECO:0007669"/>
    <property type="project" value="UniProtKB-EC"/>
</dbReference>
<sequence>MASVRCKRASERALAWPLIRGGRSTTTAAVSCSRKAISELMSSAAAVDADQENFMDVGSHLHHAAVPGTMDLQKAQNSPTNTLHIMEYLAANVDLAKDLIARCSAVAQRLMDDDLLGITEDLDNVIKNISNELNRIPVSTFASSRFAEPAVSGHLQVVRDRHDLYDQRSCDGYSEGDMSMVVAMERPRRRTLHNSDMPRLVDFLQGMYQESHEFGGQSFSSLPEVAEYVEPLYDSFFCPLTNKVMVDPVTTESGVTYDRRAIEDYFDKFTDGSEPVICPVTKMAMQSKTLRSNVPLKSTIAEWITRNEATRVRIARTALSMATTEAMVLEAIHELKVLARLRRKNRDQMHKIGITKFLARLLDHKDGLIRCDSLDLLSLLVEDDAGKEIIAKTRAVSRTIKLLSSSSTDERHAAISFLVELSKSELLLENIGSTAGSILILTTMKFNSSDDPVAAEKAGEVLKNLEKCPKNIKYMAESGYLDPLQRHLVEGSEDVQMEMVSYLGELIQKQEMTINIAGSASEILIKMVRRGNNAICKAALDVLVQISSHHPNGKTLVDAGAVPVMVEELFIRKIDDEPMGSKTEAAAVLANIVESGLDPEAIVVNKEGHVITSKYSVYNFAHMLKCSMPDTLNLSIVRVLLALTTLPKPLATVVSVMKEQDSSQTVIELMGSLSESLGIAATRLLIALSPQMGHTIAEKLCKAPGQPGKLVKSIGLHGRITERHAMSAILLAKLPYQHIALNLALLNRGAVTTVLAKIDEMQRGETRASRYAKAYMEGLVGVLVRLTTTLYDPDVLLAAMDHNLTSVLTDLLVRSVGSDEVQRLAAVGLENLSSQSPNLSQPPTEERRPKKKNILRRLREAHAGRVHDNRRPPAHSRVCPVHRGVCSPSTTFCLVEAGAVEGLLCVLESNENGRVVEAALGALCALMDDAVDVTSGVAVLAEHDAARHVLRALRQHRDGPGCGTVARRCFWAVERFLAHGGERCVREVTSDRALPSLLVSAFHKGDAATKQAAESVLRCLHRMPDYSATYESVEL</sequence>
<dbReference type="SUPFAM" id="SSF48371">
    <property type="entry name" value="ARM repeat"/>
    <property type="match status" value="2"/>
</dbReference>
<dbReference type="Gene3D" id="3.30.40.10">
    <property type="entry name" value="Zinc/RING finger domain, C3HC4 (zinc finger)"/>
    <property type="match status" value="1"/>
</dbReference>
<evidence type="ECO:0000256" key="1">
    <source>
        <dbReference type="ARBA" id="ARBA00000900"/>
    </source>
</evidence>
<feature type="region of interest" description="Disordered" evidence="5">
    <location>
        <begin position="832"/>
        <end position="851"/>
    </location>
</feature>
<dbReference type="SMART" id="SM00504">
    <property type="entry name" value="Ubox"/>
    <property type="match status" value="1"/>
</dbReference>
<dbReference type="GO" id="GO:0016567">
    <property type="term" value="P:protein ubiquitination"/>
    <property type="evidence" value="ECO:0007669"/>
    <property type="project" value="InterPro"/>
</dbReference>
<dbReference type="PROSITE" id="PS51698">
    <property type="entry name" value="U_BOX"/>
    <property type="match status" value="1"/>
</dbReference>
<feature type="compositionally biased region" description="Low complexity" evidence="5">
    <location>
        <begin position="832"/>
        <end position="843"/>
    </location>
</feature>
<keyword evidence="4" id="KW-0808">Transferase</keyword>
<dbReference type="SMART" id="SM00185">
    <property type="entry name" value="ARM"/>
    <property type="match status" value="6"/>
</dbReference>
<dbReference type="InterPro" id="IPR003613">
    <property type="entry name" value="Ubox_domain"/>
</dbReference>
<evidence type="ECO:0000256" key="5">
    <source>
        <dbReference type="SAM" id="MobiDB-lite"/>
    </source>
</evidence>
<dbReference type="Pfam" id="PF04564">
    <property type="entry name" value="U-box"/>
    <property type="match status" value="1"/>
</dbReference>
<reference evidence="7" key="1">
    <citation type="submission" date="2020-05" db="EMBL/GenBank/DDBJ databases">
        <title>WGS assembly of Panicum virgatum.</title>
        <authorList>
            <person name="Lovell J.T."/>
            <person name="Jenkins J."/>
            <person name="Shu S."/>
            <person name="Juenger T.E."/>
            <person name="Schmutz J."/>
        </authorList>
    </citation>
    <scope>NUCLEOTIDE SEQUENCE</scope>
    <source>
        <strain evidence="7">AP13</strain>
    </source>
</reference>
<dbReference type="AlphaFoldDB" id="A0A8T0TKJ8"/>